<proteinExistence type="predicted"/>
<dbReference type="RefSeq" id="XP_024694967.1">
    <property type="nucleotide sequence ID" value="XM_024832554.1"/>
</dbReference>
<protein>
    <submittedName>
        <fullName evidence="1">Uncharacterized protein</fullName>
    </submittedName>
</protein>
<name>A0A2I1D919_ASPC2</name>
<gene>
    <name evidence="1" type="ORF">P168DRAFT_110610</name>
</gene>
<reference evidence="1" key="1">
    <citation type="submission" date="2016-12" db="EMBL/GenBank/DDBJ databases">
        <title>The genomes of Aspergillus section Nigri reveals drivers in fungal speciation.</title>
        <authorList>
            <consortium name="DOE Joint Genome Institute"/>
            <person name="Vesth T.C."/>
            <person name="Nybo J."/>
            <person name="Theobald S."/>
            <person name="Brandl J."/>
            <person name="Frisvad J.C."/>
            <person name="Nielsen K.F."/>
            <person name="Lyhne E.K."/>
            <person name="Kogle M.E."/>
            <person name="Kuo A."/>
            <person name="Riley R."/>
            <person name="Clum A."/>
            <person name="Nolan M."/>
            <person name="Lipzen A."/>
            <person name="Salamov A."/>
            <person name="Henrissat B."/>
            <person name="Wiebenga A."/>
            <person name="De vries R.P."/>
            <person name="Grigoriev I.V."/>
            <person name="Mortensen U.H."/>
            <person name="Andersen M.R."/>
            <person name="Baker S.E."/>
        </authorList>
    </citation>
    <scope>NUCLEOTIDE SEQUENCE</scope>
    <source>
        <strain evidence="1">IBT 28561</strain>
    </source>
</reference>
<sequence>MRTVVVRTLSGHGTSGNPTTTKLNITACSQAYFHPSPSFVQPFSRRFLSLPSLFLFSLSLSSTGSSISLSFPPPPFSPRFHSCHREEFKIVEIDIHPPNSVPRLTSHLLCTSSHTVSATVPVPLPVPPSPIGYVLRSDSERFKLTRPIQQCPEAPSPKSGSPSVEPWFDTFRFKLESALPLLFQIIQGLGPVASD</sequence>
<dbReference type="AlphaFoldDB" id="A0A2I1D919"/>
<dbReference type="EMBL" id="MSFM01000003">
    <property type="protein sequence ID" value="PKY06373.1"/>
    <property type="molecule type" value="Genomic_DNA"/>
</dbReference>
<keyword evidence="2" id="KW-1185">Reference proteome</keyword>
<dbReference type="GeneID" id="36540075"/>
<comment type="caution">
    <text evidence="1">The sequence shown here is derived from an EMBL/GenBank/DDBJ whole genome shotgun (WGS) entry which is preliminary data.</text>
</comment>
<evidence type="ECO:0000313" key="1">
    <source>
        <dbReference type="EMBL" id="PKY06373.1"/>
    </source>
</evidence>
<dbReference type="Proteomes" id="UP000234254">
    <property type="component" value="Unassembled WGS sequence"/>
</dbReference>
<dbReference type="VEuPathDB" id="FungiDB:P168DRAFT_110610"/>
<evidence type="ECO:0000313" key="2">
    <source>
        <dbReference type="Proteomes" id="UP000234254"/>
    </source>
</evidence>
<accession>A0A2I1D919</accession>
<organism evidence="1 2">
    <name type="scientific">Aspergillus campestris (strain IBT 28561)</name>
    <dbReference type="NCBI Taxonomy" id="1392248"/>
    <lineage>
        <taxon>Eukaryota</taxon>
        <taxon>Fungi</taxon>
        <taxon>Dikarya</taxon>
        <taxon>Ascomycota</taxon>
        <taxon>Pezizomycotina</taxon>
        <taxon>Eurotiomycetes</taxon>
        <taxon>Eurotiomycetidae</taxon>
        <taxon>Eurotiales</taxon>
        <taxon>Aspergillaceae</taxon>
        <taxon>Aspergillus</taxon>
        <taxon>Aspergillus subgen. Circumdati</taxon>
    </lineage>
</organism>